<name>A0AAJ1IAG8_9SPIO</name>
<dbReference type="EMBL" id="JAQQAL010000008">
    <property type="protein sequence ID" value="MDC7225584.1"/>
    <property type="molecule type" value="Genomic_DNA"/>
</dbReference>
<sequence>MKKIFIIGLSMLMIITPVFAVTDGAGSEGDAGFGLQASIFRYVLTSSNDMLNTATGVPTNFEELNNYPLTPGDIFTLLINYGANSERSADYITNYNIQLLPDYTMVFPFIGKTDVRDMNITELQTFISDRISKMMPVQYVSFNLTTPANFNVFIYGGVNTSGYINATPVTTVIDAIAMCKGFKSNASYRDVKILRGDEVISVDISRFYQNADFDSNPRLKPGDKLYIPTAETVVTVTGMIQFPGAYELLPGETLETLLKLAGGPKSGAQAERIEIARIDNMGKTVRLEVPASEAASTVMQNGDTVSIPSISDNAETITVEGAIYGQIVKGTAPFKAPTTSVKLEVPYYPGISLLNVLDQVGGPTPYAIMDRAQIRRPDNGEFISLDIEQLWKTRNIDSDVELEPGDHILIPIEKTFVGIFGAVNATDSDTYYQSHVNGYTVMDYIVAAGGIDYETANPNNIELIDREGNRIDVELTDEVPPGSIIYVNENILQQADNGFDNVILVTAWLTAIVSAVSAVTSIIEMFQTD</sequence>
<dbReference type="PANTHER" id="PTHR33619">
    <property type="entry name" value="POLYSACCHARIDE EXPORT PROTEIN GFCE-RELATED"/>
    <property type="match status" value="1"/>
</dbReference>
<proteinExistence type="predicted"/>
<dbReference type="InterPro" id="IPR049712">
    <property type="entry name" value="Poly_export"/>
</dbReference>
<protein>
    <submittedName>
        <fullName evidence="4">SLBB domain-containing protein</fullName>
    </submittedName>
</protein>
<feature type="chain" id="PRO_5042567040" evidence="1">
    <location>
        <begin position="21"/>
        <end position="529"/>
    </location>
</feature>
<dbReference type="Proteomes" id="UP001221217">
    <property type="component" value="Unassembled WGS sequence"/>
</dbReference>
<dbReference type="PANTHER" id="PTHR33619:SF3">
    <property type="entry name" value="POLYSACCHARIDE EXPORT PROTEIN GFCE-RELATED"/>
    <property type="match status" value="1"/>
</dbReference>
<feature type="domain" description="Soluble ligand binding" evidence="2">
    <location>
        <begin position="233"/>
        <end position="280"/>
    </location>
</feature>
<evidence type="ECO:0000313" key="5">
    <source>
        <dbReference type="Proteomes" id="UP001221217"/>
    </source>
</evidence>
<dbReference type="InterPro" id="IPR054765">
    <property type="entry name" value="SLBB_dom"/>
</dbReference>
<feature type="domain" description="SLBB" evidence="3">
    <location>
        <begin position="152"/>
        <end position="227"/>
    </location>
</feature>
<evidence type="ECO:0000256" key="1">
    <source>
        <dbReference type="SAM" id="SignalP"/>
    </source>
</evidence>
<dbReference type="Gene3D" id="3.10.560.10">
    <property type="entry name" value="Outer membrane lipoprotein wza domain like"/>
    <property type="match status" value="3"/>
</dbReference>
<dbReference type="GO" id="GO:0015159">
    <property type="term" value="F:polysaccharide transmembrane transporter activity"/>
    <property type="evidence" value="ECO:0007669"/>
    <property type="project" value="InterPro"/>
</dbReference>
<dbReference type="AlphaFoldDB" id="A0AAJ1IAG8"/>
<dbReference type="Pfam" id="PF22461">
    <property type="entry name" value="SLBB_2"/>
    <property type="match status" value="1"/>
</dbReference>
<evidence type="ECO:0000259" key="2">
    <source>
        <dbReference type="Pfam" id="PF10531"/>
    </source>
</evidence>
<organism evidence="4 5">
    <name type="scientific">Candidatus Thalassospirochaeta sargassi</name>
    <dbReference type="NCBI Taxonomy" id="3119039"/>
    <lineage>
        <taxon>Bacteria</taxon>
        <taxon>Pseudomonadati</taxon>
        <taxon>Spirochaetota</taxon>
        <taxon>Spirochaetia</taxon>
        <taxon>Spirochaetales</taxon>
        <taxon>Spirochaetaceae</taxon>
        <taxon>Candidatus Thalassospirochaeta</taxon>
    </lineage>
</organism>
<dbReference type="Pfam" id="PF10531">
    <property type="entry name" value="SLBB"/>
    <property type="match status" value="1"/>
</dbReference>
<evidence type="ECO:0000259" key="3">
    <source>
        <dbReference type="Pfam" id="PF22461"/>
    </source>
</evidence>
<dbReference type="InterPro" id="IPR019554">
    <property type="entry name" value="Soluble_ligand-bd"/>
</dbReference>
<feature type="signal peptide" evidence="1">
    <location>
        <begin position="1"/>
        <end position="20"/>
    </location>
</feature>
<evidence type="ECO:0000313" key="4">
    <source>
        <dbReference type="EMBL" id="MDC7225584.1"/>
    </source>
</evidence>
<accession>A0AAJ1IAG8</accession>
<reference evidence="4 5" key="1">
    <citation type="submission" date="2022-12" db="EMBL/GenBank/DDBJ databases">
        <title>Metagenome assembled genome from gulf of manar.</title>
        <authorList>
            <person name="Kohli P."/>
            <person name="Pk S."/>
            <person name="Venkata Ramana C."/>
            <person name="Sasikala C."/>
        </authorList>
    </citation>
    <scope>NUCLEOTIDE SEQUENCE [LARGE SCALE GENOMIC DNA]</scope>
    <source>
        <strain evidence="4">JB008</strain>
    </source>
</reference>
<comment type="caution">
    <text evidence="4">The sequence shown here is derived from an EMBL/GenBank/DDBJ whole genome shotgun (WGS) entry which is preliminary data.</text>
</comment>
<gene>
    <name evidence="4" type="ORF">PQJ61_02340</name>
</gene>
<keyword evidence="1" id="KW-0732">Signal</keyword>